<comment type="caution">
    <text evidence="2">The sequence shown here is derived from an EMBL/GenBank/DDBJ whole genome shotgun (WGS) entry which is preliminary data.</text>
</comment>
<keyword evidence="1" id="KW-1133">Transmembrane helix</keyword>
<feature type="transmembrane region" description="Helical" evidence="1">
    <location>
        <begin position="143"/>
        <end position="162"/>
    </location>
</feature>
<keyword evidence="1" id="KW-0472">Membrane</keyword>
<sequence>MAISSTGKKKIGIHGAQLLVTIIVLALSARVNQFQEFFFAADLFPLALSIISLVLLAIMQVPSTRIILFRVEDLTACYRLSMDFALSRSYNKFEIGILSVMTVLWLVFSAFSTSRWVSVSCGGIPDGFDDVRVWCRDLQALKAFVWIEWLAFLFSTLSTIRLSKTEKRRNNTPSMFQIYTDPYA</sequence>
<proteinExistence type="predicted"/>
<keyword evidence="1" id="KW-0812">Transmembrane</keyword>
<evidence type="ECO:0000256" key="1">
    <source>
        <dbReference type="SAM" id="Phobius"/>
    </source>
</evidence>
<feature type="transmembrane region" description="Helical" evidence="1">
    <location>
        <begin position="12"/>
        <end position="31"/>
    </location>
</feature>
<name>A0A0W0FTB8_MONRR</name>
<dbReference type="AlphaFoldDB" id="A0A0W0FTB8"/>
<feature type="transmembrane region" description="Helical" evidence="1">
    <location>
        <begin position="37"/>
        <end position="58"/>
    </location>
</feature>
<protein>
    <recommendedName>
        <fullName evidence="4">MARVEL domain-containing protein</fullName>
    </recommendedName>
</protein>
<organism evidence="2 3">
    <name type="scientific">Moniliophthora roreri</name>
    <name type="common">Frosty pod rot fungus</name>
    <name type="synonym">Monilia roreri</name>
    <dbReference type="NCBI Taxonomy" id="221103"/>
    <lineage>
        <taxon>Eukaryota</taxon>
        <taxon>Fungi</taxon>
        <taxon>Dikarya</taxon>
        <taxon>Basidiomycota</taxon>
        <taxon>Agaricomycotina</taxon>
        <taxon>Agaricomycetes</taxon>
        <taxon>Agaricomycetidae</taxon>
        <taxon>Agaricales</taxon>
        <taxon>Marasmiineae</taxon>
        <taxon>Marasmiaceae</taxon>
        <taxon>Moniliophthora</taxon>
    </lineage>
</organism>
<feature type="transmembrane region" description="Helical" evidence="1">
    <location>
        <begin position="93"/>
        <end position="111"/>
    </location>
</feature>
<dbReference type="EMBL" id="LATX01001675">
    <property type="protein sequence ID" value="KTB39448.1"/>
    <property type="molecule type" value="Genomic_DNA"/>
</dbReference>
<dbReference type="Proteomes" id="UP000054988">
    <property type="component" value="Unassembled WGS sequence"/>
</dbReference>
<evidence type="ECO:0000313" key="2">
    <source>
        <dbReference type="EMBL" id="KTB39448.1"/>
    </source>
</evidence>
<evidence type="ECO:0000313" key="3">
    <source>
        <dbReference type="Proteomes" id="UP000054988"/>
    </source>
</evidence>
<evidence type="ECO:0008006" key="4">
    <source>
        <dbReference type="Google" id="ProtNLM"/>
    </source>
</evidence>
<accession>A0A0W0FTB8</accession>
<reference evidence="2 3" key="1">
    <citation type="submission" date="2015-12" db="EMBL/GenBank/DDBJ databases">
        <title>Draft genome sequence of Moniliophthora roreri, the causal agent of frosty pod rot of cacao.</title>
        <authorList>
            <person name="Aime M.C."/>
            <person name="Diaz-Valderrama J.R."/>
            <person name="Kijpornyongpan T."/>
            <person name="Phillips-Mora W."/>
        </authorList>
    </citation>
    <scope>NUCLEOTIDE SEQUENCE [LARGE SCALE GENOMIC DNA]</scope>
    <source>
        <strain evidence="2 3">MCA 2952</strain>
    </source>
</reference>
<gene>
    <name evidence="2" type="ORF">WG66_7983</name>
</gene>